<dbReference type="OMA" id="MKGSCCL"/>
<evidence type="ECO:0000313" key="2">
    <source>
        <dbReference type="Proteomes" id="UP000188354"/>
    </source>
</evidence>
<sequence>MKGSSCLTNINSLYSSLHLENNNYQVIQCQSHFSCPVKVAKVKNLGFKMNNYSWPNHASCLVKQENDGDKFVMRCANWSLEAEMNTEEGEYKESMGTARFKEKCVEEKGVVEMLECLEREAIMGEDVGKEPKDYNRRAQIFNKSSKVFQALKEHNSGVASQQ</sequence>
<organism evidence="1 2">
    <name type="scientific">Lupinus angustifolius</name>
    <name type="common">Narrow-leaved blue lupine</name>
    <dbReference type="NCBI Taxonomy" id="3871"/>
    <lineage>
        <taxon>Eukaryota</taxon>
        <taxon>Viridiplantae</taxon>
        <taxon>Streptophyta</taxon>
        <taxon>Embryophyta</taxon>
        <taxon>Tracheophyta</taxon>
        <taxon>Spermatophyta</taxon>
        <taxon>Magnoliopsida</taxon>
        <taxon>eudicotyledons</taxon>
        <taxon>Gunneridae</taxon>
        <taxon>Pentapetalae</taxon>
        <taxon>rosids</taxon>
        <taxon>fabids</taxon>
        <taxon>Fabales</taxon>
        <taxon>Fabaceae</taxon>
        <taxon>Papilionoideae</taxon>
        <taxon>50 kb inversion clade</taxon>
        <taxon>genistoids sensu lato</taxon>
        <taxon>core genistoids</taxon>
        <taxon>Genisteae</taxon>
        <taxon>Lupinus</taxon>
    </lineage>
</organism>
<proteinExistence type="predicted"/>
<dbReference type="STRING" id="3871.A0A1J7GCF7"/>
<gene>
    <name evidence="1" type="ORF">TanjilG_09572</name>
</gene>
<dbReference type="KEGG" id="lang:109326509"/>
<dbReference type="PANTHER" id="PTHR37758">
    <property type="entry name" value="OS03G0334300 PROTEIN"/>
    <property type="match status" value="1"/>
</dbReference>
<evidence type="ECO:0000313" key="1">
    <source>
        <dbReference type="EMBL" id="OIV98079.1"/>
    </source>
</evidence>
<dbReference type="Gramene" id="OIV98079">
    <property type="protein sequence ID" value="OIV98079"/>
    <property type="gene ID" value="TanjilG_09572"/>
</dbReference>
<dbReference type="Proteomes" id="UP000188354">
    <property type="component" value="Chromosome LG14"/>
</dbReference>
<dbReference type="PANTHER" id="PTHR37758:SF1">
    <property type="entry name" value="OS03G0334300 PROTEIN"/>
    <property type="match status" value="1"/>
</dbReference>
<dbReference type="AlphaFoldDB" id="A0A1J7GCF7"/>
<dbReference type="GO" id="GO:0009507">
    <property type="term" value="C:chloroplast"/>
    <property type="evidence" value="ECO:0007669"/>
    <property type="project" value="TreeGrafter"/>
</dbReference>
<dbReference type="OrthoDB" id="1576084at2759"/>
<name>A0A1J7GCF7_LUPAN</name>
<protein>
    <submittedName>
        <fullName evidence="1">Uncharacterized protein</fullName>
    </submittedName>
</protein>
<accession>A0A1J7GCF7</accession>
<keyword evidence="2" id="KW-1185">Reference proteome</keyword>
<dbReference type="EMBL" id="CM007374">
    <property type="protein sequence ID" value="OIV98079.1"/>
    <property type="molecule type" value="Genomic_DNA"/>
</dbReference>
<reference evidence="1 2" key="1">
    <citation type="journal article" date="2017" name="Plant Biotechnol. J.">
        <title>A comprehensive draft genome sequence for lupin (Lupinus angustifolius), an emerging health food: insights into plant-microbe interactions and legume evolution.</title>
        <authorList>
            <person name="Hane J.K."/>
            <person name="Ming Y."/>
            <person name="Kamphuis L.G."/>
            <person name="Nelson M.N."/>
            <person name="Garg G."/>
            <person name="Atkins C.A."/>
            <person name="Bayer P.E."/>
            <person name="Bravo A."/>
            <person name="Bringans S."/>
            <person name="Cannon S."/>
            <person name="Edwards D."/>
            <person name="Foley R."/>
            <person name="Gao L.L."/>
            <person name="Harrison M.J."/>
            <person name="Huang W."/>
            <person name="Hurgobin B."/>
            <person name="Li S."/>
            <person name="Liu C.W."/>
            <person name="McGrath A."/>
            <person name="Morahan G."/>
            <person name="Murray J."/>
            <person name="Weller J."/>
            <person name="Jian J."/>
            <person name="Singh K.B."/>
        </authorList>
    </citation>
    <scope>NUCLEOTIDE SEQUENCE [LARGE SCALE GENOMIC DNA]</scope>
    <source>
        <strain evidence="2">cv. Tanjil</strain>
        <tissue evidence="1">Whole plant</tissue>
    </source>
</reference>